<dbReference type="Pfam" id="PF00534">
    <property type="entry name" value="Glycos_transf_1"/>
    <property type="match status" value="1"/>
</dbReference>
<evidence type="ECO:0000313" key="3">
    <source>
        <dbReference type="EMBL" id="OAI04489.1"/>
    </source>
</evidence>
<feature type="domain" description="Glycosyltransferase subfamily 4-like N-terminal" evidence="2">
    <location>
        <begin position="17"/>
        <end position="193"/>
    </location>
</feature>
<reference evidence="3 4" key="1">
    <citation type="submission" date="2016-03" db="EMBL/GenBank/DDBJ databases">
        <authorList>
            <person name="Ploux O."/>
        </authorList>
    </citation>
    <scope>NUCLEOTIDE SEQUENCE [LARGE SCALE GENOMIC DNA]</scope>
    <source>
        <strain evidence="3 4">R-45363</strain>
    </source>
</reference>
<dbReference type="Pfam" id="PF13439">
    <property type="entry name" value="Glyco_transf_4"/>
    <property type="match status" value="1"/>
</dbReference>
<dbReference type="AlphaFoldDB" id="A0A177MI37"/>
<evidence type="ECO:0000259" key="2">
    <source>
        <dbReference type="Pfam" id="PF13439"/>
    </source>
</evidence>
<dbReference type="CDD" id="cd03801">
    <property type="entry name" value="GT4_PimA-like"/>
    <property type="match status" value="1"/>
</dbReference>
<sequence length="417" mass="47260">MSDNPKVLFVQHSGANGGAPMSLFYLLEYVRQHYSVIVYFTEYGPAVDFYEKNGIKCVVDHVLGKLPHCTIENQELNPFCFKFYHDLKPYFKHYVKLIPTYYRMRSILSEEKPDIVHLNSSVLIAEGLATKSLGIPLVWHMRDFLEYGNFKIRYRFLRKIISRCSDVVIGLCESEINRISPEKKALVIPNFISFNKFDYENVLPVNLRSTLGVSSETKVIAILGWNTPAKGALTLMKAFAEISKKFPNSVLVYFGEGQQQVNKSKIKSLLRLLVGKKNLRLELQKIIDAYGLQNRVFFPGIIFDIAGYIAEVDIIAAPFTEPHFARPILEAGAMKTVVITSDIDGTREMVLNGQAGYLAKPGDVEEWSRQLDLALSSDNKDKIEAMYVNTQRTYNSEVNAKNTIAVYRSILANSVNL</sequence>
<dbReference type="RefSeq" id="WP_064008702.1">
    <property type="nucleotide sequence ID" value="NZ_LUUG01000071.1"/>
</dbReference>
<evidence type="ECO:0000313" key="4">
    <source>
        <dbReference type="Proteomes" id="UP000078090"/>
    </source>
</evidence>
<feature type="domain" description="Glycosyl transferase family 1" evidence="1">
    <location>
        <begin position="211"/>
        <end position="381"/>
    </location>
</feature>
<dbReference type="Proteomes" id="UP000078090">
    <property type="component" value="Unassembled WGS sequence"/>
</dbReference>
<evidence type="ECO:0008006" key="5">
    <source>
        <dbReference type="Google" id="ProtNLM"/>
    </source>
</evidence>
<protein>
    <recommendedName>
        <fullName evidence="5">Glycosyltransferase involved in cell wall biosynthesis</fullName>
    </recommendedName>
</protein>
<name>A0A177MI37_METMH</name>
<gene>
    <name evidence="3" type="ORF">A1332_01960</name>
</gene>
<dbReference type="GO" id="GO:1901135">
    <property type="term" value="P:carbohydrate derivative metabolic process"/>
    <property type="evidence" value="ECO:0007669"/>
    <property type="project" value="UniProtKB-ARBA"/>
</dbReference>
<proteinExistence type="predicted"/>
<organism evidence="3 4">
    <name type="scientific">Methylomonas methanica</name>
    <dbReference type="NCBI Taxonomy" id="421"/>
    <lineage>
        <taxon>Bacteria</taxon>
        <taxon>Pseudomonadati</taxon>
        <taxon>Pseudomonadota</taxon>
        <taxon>Gammaproteobacteria</taxon>
        <taxon>Methylococcales</taxon>
        <taxon>Methylococcaceae</taxon>
        <taxon>Methylomonas</taxon>
    </lineage>
</organism>
<dbReference type="SUPFAM" id="SSF53756">
    <property type="entry name" value="UDP-Glycosyltransferase/glycogen phosphorylase"/>
    <property type="match status" value="1"/>
</dbReference>
<dbReference type="InterPro" id="IPR001296">
    <property type="entry name" value="Glyco_trans_1"/>
</dbReference>
<comment type="caution">
    <text evidence="3">The sequence shown here is derived from an EMBL/GenBank/DDBJ whole genome shotgun (WGS) entry which is preliminary data.</text>
</comment>
<dbReference type="InterPro" id="IPR028098">
    <property type="entry name" value="Glyco_trans_4-like_N"/>
</dbReference>
<dbReference type="EMBL" id="LUUG01000071">
    <property type="protein sequence ID" value="OAI04489.1"/>
    <property type="molecule type" value="Genomic_DNA"/>
</dbReference>
<evidence type="ECO:0000259" key="1">
    <source>
        <dbReference type="Pfam" id="PF00534"/>
    </source>
</evidence>
<dbReference type="GO" id="GO:0016757">
    <property type="term" value="F:glycosyltransferase activity"/>
    <property type="evidence" value="ECO:0007669"/>
    <property type="project" value="InterPro"/>
</dbReference>
<dbReference type="PANTHER" id="PTHR12526">
    <property type="entry name" value="GLYCOSYLTRANSFERASE"/>
    <property type="match status" value="1"/>
</dbReference>
<dbReference type="Gene3D" id="3.40.50.2000">
    <property type="entry name" value="Glycogen Phosphorylase B"/>
    <property type="match status" value="2"/>
</dbReference>
<accession>A0A177MI37</accession>